<dbReference type="Proteomes" id="UP000247807">
    <property type="component" value="Unassembled WGS sequence"/>
</dbReference>
<sequence>MADLKISKKFNFIDPVYEISGLTDSYLNNEMINLISKFKIESYINDEFGKSFSLALPVS</sequence>
<dbReference type="EMBL" id="QJUE01000005">
    <property type="protein sequence ID" value="PYE01090.1"/>
    <property type="molecule type" value="Genomic_DNA"/>
</dbReference>
<gene>
    <name evidence="1" type="ORF">DNJ73_06555</name>
</gene>
<protein>
    <submittedName>
        <fullName evidence="1">Uncharacterized protein</fullName>
    </submittedName>
</protein>
<accession>A0A318R2F1</accession>
<evidence type="ECO:0000313" key="1">
    <source>
        <dbReference type="EMBL" id="PYE01090.1"/>
    </source>
</evidence>
<reference evidence="1 2" key="1">
    <citation type="journal article" date="2018" name="Appl. Environ. Microbiol.">
        <title>Genome rearrangement shapes Prochlorococcus ecological adaptation.</title>
        <authorList>
            <person name="Yan W."/>
            <person name="Wei S."/>
            <person name="Wang Q."/>
            <person name="Xiao X."/>
            <person name="Zeng Q."/>
            <person name="Jiao N."/>
            <person name="Zhang R."/>
        </authorList>
    </citation>
    <scope>NUCLEOTIDE SEQUENCE [LARGE SCALE GENOMIC DNA]</scope>
    <source>
        <strain evidence="1 2">XMU1408</strain>
    </source>
</reference>
<comment type="caution">
    <text evidence="1">The sequence shown here is derived from an EMBL/GenBank/DDBJ whole genome shotgun (WGS) entry which is preliminary data.</text>
</comment>
<name>A0A318R2F1_PROMR</name>
<evidence type="ECO:0000313" key="2">
    <source>
        <dbReference type="Proteomes" id="UP000247807"/>
    </source>
</evidence>
<organism evidence="1 2">
    <name type="scientific">Prochlorococcus marinus XMU1408</name>
    <dbReference type="NCBI Taxonomy" id="2213228"/>
    <lineage>
        <taxon>Bacteria</taxon>
        <taxon>Bacillati</taxon>
        <taxon>Cyanobacteriota</taxon>
        <taxon>Cyanophyceae</taxon>
        <taxon>Synechococcales</taxon>
        <taxon>Prochlorococcaceae</taxon>
        <taxon>Prochlorococcus</taxon>
    </lineage>
</organism>
<proteinExistence type="predicted"/>
<dbReference type="AlphaFoldDB" id="A0A318R2F1"/>